<keyword evidence="3" id="KW-1185">Reference proteome</keyword>
<accession>A0A4U5MTP1</accession>
<protein>
    <submittedName>
        <fullName evidence="2">Uncharacterized protein</fullName>
    </submittedName>
</protein>
<reference evidence="2 3" key="1">
    <citation type="journal article" date="2015" name="Genome Biol.">
        <title>Comparative genomics of Steinernema reveals deeply conserved gene regulatory networks.</title>
        <authorList>
            <person name="Dillman A.R."/>
            <person name="Macchietto M."/>
            <person name="Porter C.F."/>
            <person name="Rogers A."/>
            <person name="Williams B."/>
            <person name="Antoshechkin I."/>
            <person name="Lee M.M."/>
            <person name="Goodwin Z."/>
            <person name="Lu X."/>
            <person name="Lewis E.E."/>
            <person name="Goodrich-Blair H."/>
            <person name="Stock S.P."/>
            <person name="Adams B.J."/>
            <person name="Sternberg P.W."/>
            <person name="Mortazavi A."/>
        </authorList>
    </citation>
    <scope>NUCLEOTIDE SEQUENCE [LARGE SCALE GENOMIC DNA]</scope>
    <source>
        <strain evidence="2 3">ALL</strain>
    </source>
</reference>
<evidence type="ECO:0000313" key="3">
    <source>
        <dbReference type="Proteomes" id="UP000298663"/>
    </source>
</evidence>
<dbReference type="Proteomes" id="UP000298663">
    <property type="component" value="Unassembled WGS sequence"/>
</dbReference>
<comment type="caution">
    <text evidence="2">The sequence shown here is derived from an EMBL/GenBank/DDBJ whole genome shotgun (WGS) entry which is preliminary data.</text>
</comment>
<evidence type="ECO:0000313" key="2">
    <source>
        <dbReference type="EMBL" id="TKR72823.1"/>
    </source>
</evidence>
<gene>
    <name evidence="2" type="ORF">L596_020219</name>
</gene>
<reference evidence="2 3" key="2">
    <citation type="journal article" date="2019" name="G3 (Bethesda)">
        <title>Hybrid Assembly of the Genome of the Entomopathogenic Nematode Steinernema carpocapsae Identifies the X-Chromosome.</title>
        <authorList>
            <person name="Serra L."/>
            <person name="Macchietto M."/>
            <person name="Macias-Munoz A."/>
            <person name="McGill C.J."/>
            <person name="Rodriguez I.M."/>
            <person name="Rodriguez B."/>
            <person name="Murad R."/>
            <person name="Mortazavi A."/>
        </authorList>
    </citation>
    <scope>NUCLEOTIDE SEQUENCE [LARGE SCALE GENOMIC DNA]</scope>
    <source>
        <strain evidence="2 3">ALL</strain>
    </source>
</reference>
<evidence type="ECO:0000256" key="1">
    <source>
        <dbReference type="SAM" id="MobiDB-lite"/>
    </source>
</evidence>
<proteinExistence type="predicted"/>
<feature type="compositionally biased region" description="Basic and acidic residues" evidence="1">
    <location>
        <begin position="26"/>
        <end position="35"/>
    </location>
</feature>
<dbReference type="AlphaFoldDB" id="A0A4U5MTP1"/>
<feature type="region of interest" description="Disordered" evidence="1">
    <location>
        <begin position="26"/>
        <end position="46"/>
    </location>
</feature>
<name>A0A4U5MTP1_STECR</name>
<dbReference type="EMBL" id="AZBU02000006">
    <property type="protein sequence ID" value="TKR72823.1"/>
    <property type="molecule type" value="Genomic_DNA"/>
</dbReference>
<organism evidence="2 3">
    <name type="scientific">Steinernema carpocapsae</name>
    <name type="common">Entomopathogenic nematode</name>
    <dbReference type="NCBI Taxonomy" id="34508"/>
    <lineage>
        <taxon>Eukaryota</taxon>
        <taxon>Metazoa</taxon>
        <taxon>Ecdysozoa</taxon>
        <taxon>Nematoda</taxon>
        <taxon>Chromadorea</taxon>
        <taxon>Rhabditida</taxon>
        <taxon>Tylenchina</taxon>
        <taxon>Panagrolaimomorpha</taxon>
        <taxon>Strongyloidoidea</taxon>
        <taxon>Steinernematidae</taxon>
        <taxon>Steinernema</taxon>
    </lineage>
</organism>
<sequence length="119" mass="13379">MAVALGVSDRRGSGKRLKLRKSFYEGSKRPSESDRSLFSSYSQKRPPSPAIFVIFCAFLAKKLNSFWSDESESGSVSQDTIEDEVSRFWVGLFDQKSLVLKPVLRPNLRTQIAKFGKVA</sequence>
<feature type="compositionally biased region" description="Polar residues" evidence="1">
    <location>
        <begin position="36"/>
        <end position="45"/>
    </location>
</feature>